<accession>A0A2Z5G923</accession>
<gene>
    <name evidence="1" type="ORF">ACPOL_5940</name>
</gene>
<dbReference type="KEGG" id="abas:ACPOL_5940"/>
<evidence type="ECO:0000313" key="1">
    <source>
        <dbReference type="EMBL" id="AXC15184.1"/>
    </source>
</evidence>
<reference evidence="1 2" key="1">
    <citation type="journal article" date="2018" name="Front. Microbiol.">
        <title>Hydrolytic Capabilities as a Key to Environmental Success: Chitinolytic and Cellulolytic Acidobacteria From Acidic Sub-arctic Soils and Boreal Peatlands.</title>
        <authorList>
            <person name="Belova S.E."/>
            <person name="Ravin N.V."/>
            <person name="Pankratov T.A."/>
            <person name="Rakitin A.L."/>
            <person name="Ivanova A.A."/>
            <person name="Beletsky A.V."/>
            <person name="Mardanov A.V."/>
            <person name="Sinninghe Damste J.S."/>
            <person name="Dedysh S.N."/>
        </authorList>
    </citation>
    <scope>NUCLEOTIDE SEQUENCE [LARGE SCALE GENOMIC DNA]</scope>
    <source>
        <strain evidence="1 2">SBC82</strain>
    </source>
</reference>
<evidence type="ECO:0000313" key="2">
    <source>
        <dbReference type="Proteomes" id="UP000253606"/>
    </source>
</evidence>
<organism evidence="1 2">
    <name type="scientific">Acidisarcina polymorpha</name>
    <dbReference type="NCBI Taxonomy" id="2211140"/>
    <lineage>
        <taxon>Bacteria</taxon>
        <taxon>Pseudomonadati</taxon>
        <taxon>Acidobacteriota</taxon>
        <taxon>Terriglobia</taxon>
        <taxon>Terriglobales</taxon>
        <taxon>Acidobacteriaceae</taxon>
        <taxon>Acidisarcina</taxon>
    </lineage>
</organism>
<proteinExistence type="predicted"/>
<protein>
    <submittedName>
        <fullName evidence="1">Uncharacterized protein</fullName>
    </submittedName>
</protein>
<dbReference type="Proteomes" id="UP000253606">
    <property type="component" value="Chromosome"/>
</dbReference>
<name>A0A2Z5G923_9BACT</name>
<dbReference type="AlphaFoldDB" id="A0A2Z5G923"/>
<sequence>MLFSCKTFILRTLMDGIFRIAPNFLSGALHLIGHALVRKAIISNRFANALLYFSRYLIELTANLI</sequence>
<dbReference type="EMBL" id="CP030840">
    <property type="protein sequence ID" value="AXC15184.1"/>
    <property type="molecule type" value="Genomic_DNA"/>
</dbReference>
<keyword evidence="2" id="KW-1185">Reference proteome</keyword>